<dbReference type="InterPro" id="IPR036236">
    <property type="entry name" value="Znf_C2H2_sf"/>
</dbReference>
<name>A0AAE1ACP4_9GAST</name>
<dbReference type="FunFam" id="3.30.160.60:FF:000446">
    <property type="entry name" value="Zinc finger protein"/>
    <property type="match status" value="1"/>
</dbReference>
<evidence type="ECO:0000256" key="3">
    <source>
        <dbReference type="ARBA" id="ARBA00022737"/>
    </source>
</evidence>
<keyword evidence="5" id="KW-0862">Zinc</keyword>
<accession>A0AAE1ACP4</accession>
<evidence type="ECO:0000256" key="4">
    <source>
        <dbReference type="ARBA" id="ARBA00022771"/>
    </source>
</evidence>
<protein>
    <recommendedName>
        <fullName evidence="8">C2H2-type domain-containing protein</fullName>
    </recommendedName>
</protein>
<keyword evidence="2" id="KW-0479">Metal-binding</keyword>
<feature type="domain" description="C2H2-type" evidence="8">
    <location>
        <begin position="426"/>
        <end position="449"/>
    </location>
</feature>
<dbReference type="PROSITE" id="PS00028">
    <property type="entry name" value="ZINC_FINGER_C2H2_1"/>
    <property type="match status" value="2"/>
</dbReference>
<dbReference type="Gene3D" id="3.30.160.60">
    <property type="entry name" value="Classic Zinc Finger"/>
    <property type="match status" value="5"/>
</dbReference>
<feature type="domain" description="C2H2-type" evidence="8">
    <location>
        <begin position="253"/>
        <end position="280"/>
    </location>
</feature>
<feature type="domain" description="C2H2-type" evidence="8">
    <location>
        <begin position="457"/>
        <end position="484"/>
    </location>
</feature>
<dbReference type="Proteomes" id="UP001283361">
    <property type="component" value="Unassembled WGS sequence"/>
</dbReference>
<gene>
    <name evidence="9" type="ORF">RRG08_003439</name>
</gene>
<dbReference type="GO" id="GO:0008270">
    <property type="term" value="F:zinc ion binding"/>
    <property type="evidence" value="ECO:0007669"/>
    <property type="project" value="UniProtKB-KW"/>
</dbReference>
<evidence type="ECO:0000256" key="6">
    <source>
        <dbReference type="ARBA" id="ARBA00023242"/>
    </source>
</evidence>
<comment type="subcellular location">
    <subcellularLocation>
        <location evidence="1">Nucleus</location>
    </subcellularLocation>
</comment>
<dbReference type="GO" id="GO:0005634">
    <property type="term" value="C:nucleus"/>
    <property type="evidence" value="ECO:0007669"/>
    <property type="project" value="UniProtKB-SubCell"/>
</dbReference>
<evidence type="ECO:0000256" key="5">
    <source>
        <dbReference type="ARBA" id="ARBA00022833"/>
    </source>
</evidence>
<feature type="domain" description="C2H2-type" evidence="8">
    <location>
        <begin position="335"/>
        <end position="357"/>
    </location>
</feature>
<keyword evidence="10" id="KW-1185">Reference proteome</keyword>
<dbReference type="SUPFAM" id="SSF57667">
    <property type="entry name" value="beta-beta-alpha zinc fingers"/>
    <property type="match status" value="3"/>
</dbReference>
<dbReference type="PANTHER" id="PTHR24376">
    <property type="entry name" value="ZINC FINGER PROTEIN"/>
    <property type="match status" value="1"/>
</dbReference>
<comment type="caution">
    <text evidence="9">The sequence shown here is derived from an EMBL/GenBank/DDBJ whole genome shotgun (WGS) entry which is preliminary data.</text>
</comment>
<evidence type="ECO:0000313" key="9">
    <source>
        <dbReference type="EMBL" id="KAK3784631.1"/>
    </source>
</evidence>
<dbReference type="PROSITE" id="PS50157">
    <property type="entry name" value="ZINC_FINGER_C2H2_2"/>
    <property type="match status" value="6"/>
</dbReference>
<dbReference type="EMBL" id="JAWDGP010002226">
    <property type="protein sequence ID" value="KAK3784631.1"/>
    <property type="molecule type" value="Genomic_DNA"/>
</dbReference>
<organism evidence="9 10">
    <name type="scientific">Elysia crispata</name>
    <name type="common">lettuce slug</name>
    <dbReference type="NCBI Taxonomy" id="231223"/>
    <lineage>
        <taxon>Eukaryota</taxon>
        <taxon>Metazoa</taxon>
        <taxon>Spiralia</taxon>
        <taxon>Lophotrochozoa</taxon>
        <taxon>Mollusca</taxon>
        <taxon>Gastropoda</taxon>
        <taxon>Heterobranchia</taxon>
        <taxon>Euthyneura</taxon>
        <taxon>Panpulmonata</taxon>
        <taxon>Sacoglossa</taxon>
        <taxon>Placobranchoidea</taxon>
        <taxon>Plakobranchidae</taxon>
        <taxon>Elysia</taxon>
    </lineage>
</organism>
<reference evidence="9" key="1">
    <citation type="journal article" date="2023" name="G3 (Bethesda)">
        <title>A reference genome for the long-term kleptoplast-retaining sea slug Elysia crispata morphotype clarki.</title>
        <authorList>
            <person name="Eastman K.E."/>
            <person name="Pendleton A.L."/>
            <person name="Shaikh M.A."/>
            <person name="Suttiyut T."/>
            <person name="Ogas R."/>
            <person name="Tomko P."/>
            <person name="Gavelis G."/>
            <person name="Widhalm J.R."/>
            <person name="Wisecaver J.H."/>
        </authorList>
    </citation>
    <scope>NUCLEOTIDE SEQUENCE</scope>
    <source>
        <strain evidence="9">ECLA1</strain>
    </source>
</reference>
<dbReference type="InterPro" id="IPR013087">
    <property type="entry name" value="Znf_C2H2_type"/>
</dbReference>
<evidence type="ECO:0000259" key="8">
    <source>
        <dbReference type="PROSITE" id="PS50157"/>
    </source>
</evidence>
<sequence length="553" mass="63240">MDKMQLSKDRHTLEAEDISGRIFIYIDDKPFVKLNFSRKLRIYFDCISNESQAFTAESHSHGKASLESNGSFLKGELSYSHSKEKDQKLKKYVVNNQKKENTLCFSNTVKNKTQSFEQPIEQTFKSEVINLDAPLPAEFLHAPYACSTTTTFSSTDNTTFSSLQLQCPKKTFPQPESSCSYCHKAFLTCSEKEAHHRVPDCVHDKSLKGSLSDIENSVDGLSSNTFIRCPLCQKQTNQLEEHIAVFHINEMLFQCCVCGQKFLTDLKLRRHCYRHLKKTTGKFHCSRCPMVTDDRSVFLRHAATHRTECAICNTDFGHTHLLWSHYQSQHADKLFTCKTCGKKVATKDQFDTHMNYHRFSSKPCPICGIMIKSNLNKHLQRKHPEMNQTSTSQHSDNQHTCSKCFKTFSSHVNLSEHLRRNHHNQVACPNCGKKFSKKAYLTKHIDRVHLNMDVYTYICEICGKRATSSYNLKVHKRVHSTSKMFSCDLCGQGFNYKASLQGHHLWANDKTSGDQTLTRVEIHLCKAVSLFVFTFSNSEPLGFQLAIAPLGPI</sequence>
<dbReference type="SMART" id="SM00355">
    <property type="entry name" value="ZnF_C2H2"/>
    <property type="match status" value="10"/>
</dbReference>
<feature type="domain" description="C2H2-type" evidence="8">
    <location>
        <begin position="399"/>
        <end position="427"/>
    </location>
</feature>
<feature type="domain" description="C2H2-type" evidence="8">
    <location>
        <begin position="485"/>
        <end position="516"/>
    </location>
</feature>
<keyword evidence="4 7" id="KW-0863">Zinc-finger</keyword>
<evidence type="ECO:0000256" key="7">
    <source>
        <dbReference type="PROSITE-ProRule" id="PRU00042"/>
    </source>
</evidence>
<dbReference type="PANTHER" id="PTHR24376:SF235">
    <property type="entry name" value="C2H2-TYPE DOMAIN-CONTAINING PROTEIN"/>
    <property type="match status" value="1"/>
</dbReference>
<keyword evidence="3" id="KW-0677">Repeat</keyword>
<evidence type="ECO:0000313" key="10">
    <source>
        <dbReference type="Proteomes" id="UP001283361"/>
    </source>
</evidence>
<dbReference type="AlphaFoldDB" id="A0AAE1ACP4"/>
<dbReference type="Pfam" id="PF00096">
    <property type="entry name" value="zf-C2H2"/>
    <property type="match status" value="3"/>
</dbReference>
<evidence type="ECO:0000256" key="2">
    <source>
        <dbReference type="ARBA" id="ARBA00022723"/>
    </source>
</evidence>
<keyword evidence="6" id="KW-0539">Nucleus</keyword>
<proteinExistence type="predicted"/>
<evidence type="ECO:0000256" key="1">
    <source>
        <dbReference type="ARBA" id="ARBA00004123"/>
    </source>
</evidence>